<sequence>MAEIDENLAFEPATRIGELIKSKELSPVEITKLYLERIEKLDSNLNSYLTVTADIALRAAQNAEDKLVNGDELGALHG</sequence>
<dbReference type="EMBL" id="UINC01068970">
    <property type="protein sequence ID" value="SVC01990.1"/>
    <property type="molecule type" value="Genomic_DNA"/>
</dbReference>
<dbReference type="InterPro" id="IPR036928">
    <property type="entry name" value="AS_sf"/>
</dbReference>
<name>A0A382IQN2_9ZZZZ</name>
<proteinExistence type="predicted"/>
<dbReference type="Gene3D" id="3.90.1300.10">
    <property type="entry name" value="Amidase signature (AS) domain"/>
    <property type="match status" value="1"/>
</dbReference>
<organism evidence="1">
    <name type="scientific">marine metagenome</name>
    <dbReference type="NCBI Taxonomy" id="408172"/>
    <lineage>
        <taxon>unclassified sequences</taxon>
        <taxon>metagenomes</taxon>
        <taxon>ecological metagenomes</taxon>
    </lineage>
</organism>
<evidence type="ECO:0000313" key="1">
    <source>
        <dbReference type="EMBL" id="SVC01990.1"/>
    </source>
</evidence>
<dbReference type="AlphaFoldDB" id="A0A382IQN2"/>
<reference evidence="1" key="1">
    <citation type="submission" date="2018-05" db="EMBL/GenBank/DDBJ databases">
        <authorList>
            <person name="Lanie J.A."/>
            <person name="Ng W.-L."/>
            <person name="Kazmierczak K.M."/>
            <person name="Andrzejewski T.M."/>
            <person name="Davidsen T.M."/>
            <person name="Wayne K.J."/>
            <person name="Tettelin H."/>
            <person name="Glass J.I."/>
            <person name="Rusch D."/>
            <person name="Podicherti R."/>
            <person name="Tsui H.-C.T."/>
            <person name="Winkler M.E."/>
        </authorList>
    </citation>
    <scope>NUCLEOTIDE SEQUENCE</scope>
</reference>
<gene>
    <name evidence="1" type="ORF">METZ01_LOCUS254844</name>
</gene>
<dbReference type="SUPFAM" id="SSF75304">
    <property type="entry name" value="Amidase signature (AS) enzymes"/>
    <property type="match status" value="1"/>
</dbReference>
<feature type="non-terminal residue" evidence="1">
    <location>
        <position position="78"/>
    </location>
</feature>
<protein>
    <submittedName>
        <fullName evidence="1">Uncharacterized protein</fullName>
    </submittedName>
</protein>
<accession>A0A382IQN2</accession>